<dbReference type="Proteomes" id="UP000183275">
    <property type="component" value="Unassembled WGS sequence"/>
</dbReference>
<dbReference type="eggNOG" id="arCOG01792">
    <property type="taxonomic scope" value="Archaea"/>
</dbReference>
<dbReference type="SUPFAM" id="SSF53335">
    <property type="entry name" value="S-adenosyl-L-methionine-dependent methyltransferases"/>
    <property type="match status" value="1"/>
</dbReference>
<reference evidence="3" key="1">
    <citation type="submission" date="2016-10" db="EMBL/GenBank/DDBJ databases">
        <authorList>
            <person name="Varghese N."/>
        </authorList>
    </citation>
    <scope>NUCLEOTIDE SEQUENCE [LARGE SCALE GENOMIC DNA]</scope>
    <source>
        <strain evidence="3">CGMCC 1.12284</strain>
    </source>
</reference>
<keyword evidence="3" id="KW-1185">Reference proteome</keyword>
<keyword evidence="2" id="KW-0830">Ubiquinone</keyword>
<accession>A0A1I0QVU1</accession>
<evidence type="ECO:0000313" key="3">
    <source>
        <dbReference type="Proteomes" id="UP000183275"/>
    </source>
</evidence>
<name>A0A1I0QVU1_9EURY</name>
<sequence length="257" mass="28119">MRDPDRTGVTLTCPRCEAALSARDRELRCDTCGESVPVVDGIPHFPVAAGSTVPSAFDALSSIYETRFWFPVVYRLIGGLRAPADDRSLLADALDGAGAEVLNVACGTGRFTRYIATDAAFVWGIDVSTGMVRRAQRYAARDGLDAIAFARMDAENLRFKEATFDGVSCCWALHLFGEIPTAVAEMYRVLTPDGRLVGTTLSRDWLLALPGARSVLRRTIGVRVFDREGLRDLLFDAGFTTVQFERYGAALFFSAEK</sequence>
<protein>
    <submittedName>
        <fullName evidence="2">Ubiquinone/menaquinone biosynthesis C-methylase UbiE</fullName>
    </submittedName>
</protein>
<organism evidence="2 3">
    <name type="scientific">Natrinema salifodinae</name>
    <dbReference type="NCBI Taxonomy" id="1202768"/>
    <lineage>
        <taxon>Archaea</taxon>
        <taxon>Methanobacteriati</taxon>
        <taxon>Methanobacteriota</taxon>
        <taxon>Stenosarchaea group</taxon>
        <taxon>Halobacteria</taxon>
        <taxon>Halobacteriales</taxon>
        <taxon>Natrialbaceae</taxon>
        <taxon>Natrinema</taxon>
    </lineage>
</organism>
<dbReference type="InterPro" id="IPR041698">
    <property type="entry name" value="Methyltransf_25"/>
</dbReference>
<dbReference type="GO" id="GO:0032259">
    <property type="term" value="P:methylation"/>
    <property type="evidence" value="ECO:0007669"/>
    <property type="project" value="UniProtKB-KW"/>
</dbReference>
<keyword evidence="2" id="KW-0808">Transferase</keyword>
<dbReference type="PANTHER" id="PTHR43591">
    <property type="entry name" value="METHYLTRANSFERASE"/>
    <property type="match status" value="1"/>
</dbReference>
<feature type="domain" description="Methyltransferase" evidence="1">
    <location>
        <begin position="101"/>
        <end position="194"/>
    </location>
</feature>
<evidence type="ECO:0000259" key="1">
    <source>
        <dbReference type="Pfam" id="PF13649"/>
    </source>
</evidence>
<gene>
    <name evidence="2" type="ORF">SAMN05216285_4020</name>
</gene>
<dbReference type="CDD" id="cd02440">
    <property type="entry name" value="AdoMet_MTases"/>
    <property type="match status" value="1"/>
</dbReference>
<dbReference type="GO" id="GO:0008168">
    <property type="term" value="F:methyltransferase activity"/>
    <property type="evidence" value="ECO:0007669"/>
    <property type="project" value="UniProtKB-KW"/>
</dbReference>
<dbReference type="Pfam" id="PF13649">
    <property type="entry name" value="Methyltransf_25"/>
    <property type="match status" value="1"/>
</dbReference>
<dbReference type="RefSeq" id="WP_049992240.1">
    <property type="nucleotide sequence ID" value="NZ_FOIS01000005.1"/>
</dbReference>
<dbReference type="AlphaFoldDB" id="A0A1I0QVU1"/>
<dbReference type="STRING" id="1202768.SAMN05216285_4020"/>
<dbReference type="Gene3D" id="3.40.50.150">
    <property type="entry name" value="Vaccinia Virus protein VP39"/>
    <property type="match status" value="1"/>
</dbReference>
<dbReference type="OrthoDB" id="57427at2157"/>
<dbReference type="InterPro" id="IPR029063">
    <property type="entry name" value="SAM-dependent_MTases_sf"/>
</dbReference>
<dbReference type="SUPFAM" id="SSF158997">
    <property type="entry name" value="Trm112p-like"/>
    <property type="match status" value="1"/>
</dbReference>
<evidence type="ECO:0000313" key="2">
    <source>
        <dbReference type="EMBL" id="SEW31590.1"/>
    </source>
</evidence>
<dbReference type="EMBL" id="FOIS01000005">
    <property type="protein sequence ID" value="SEW31590.1"/>
    <property type="molecule type" value="Genomic_DNA"/>
</dbReference>
<keyword evidence="2" id="KW-0489">Methyltransferase</keyword>
<dbReference type="Gene3D" id="2.20.25.10">
    <property type="match status" value="1"/>
</dbReference>
<proteinExistence type="predicted"/>